<sequence length="135" mass="15564">MNCTKVSIFKQTNQVSFSCFLKCRNGTALESEICFEILSDFPNQSLERKLPYEKFGALLILPNLSQSNSSWTESVRLLHTSGRRSRFPSSFCRQLFPWSFSSGGFASGLFGTCHFDRKENERNFLQFEFEKGMEN</sequence>
<dbReference type="EMBL" id="JAMSHJ010000003">
    <property type="protein sequence ID" value="KAI5432223.1"/>
    <property type="molecule type" value="Genomic_DNA"/>
</dbReference>
<comment type="caution">
    <text evidence="1">The sequence shown here is derived from an EMBL/GenBank/DDBJ whole genome shotgun (WGS) entry which is preliminary data.</text>
</comment>
<dbReference type="AlphaFoldDB" id="A0A9D4Y392"/>
<reference evidence="1 2" key="1">
    <citation type="journal article" date="2022" name="Nat. Genet.">
        <title>Improved pea reference genome and pan-genome highlight genomic features and evolutionary characteristics.</title>
        <authorList>
            <person name="Yang T."/>
            <person name="Liu R."/>
            <person name="Luo Y."/>
            <person name="Hu S."/>
            <person name="Wang D."/>
            <person name="Wang C."/>
            <person name="Pandey M.K."/>
            <person name="Ge S."/>
            <person name="Xu Q."/>
            <person name="Li N."/>
            <person name="Li G."/>
            <person name="Huang Y."/>
            <person name="Saxena R.K."/>
            <person name="Ji Y."/>
            <person name="Li M."/>
            <person name="Yan X."/>
            <person name="He Y."/>
            <person name="Liu Y."/>
            <person name="Wang X."/>
            <person name="Xiang C."/>
            <person name="Varshney R.K."/>
            <person name="Ding H."/>
            <person name="Gao S."/>
            <person name="Zong X."/>
        </authorList>
    </citation>
    <scope>NUCLEOTIDE SEQUENCE [LARGE SCALE GENOMIC DNA]</scope>
    <source>
        <strain evidence="1 2">cv. Zhongwan 6</strain>
    </source>
</reference>
<protein>
    <submittedName>
        <fullName evidence="1">Uncharacterized protein</fullName>
    </submittedName>
</protein>
<accession>A0A9D4Y392</accession>
<dbReference type="Gramene" id="Psat03G0610100-T1">
    <property type="protein sequence ID" value="KAI5432223.1"/>
    <property type="gene ID" value="KIW84_036101"/>
</dbReference>
<name>A0A9D4Y392_PEA</name>
<keyword evidence="2" id="KW-1185">Reference proteome</keyword>
<evidence type="ECO:0000313" key="2">
    <source>
        <dbReference type="Proteomes" id="UP001058974"/>
    </source>
</evidence>
<evidence type="ECO:0000313" key="1">
    <source>
        <dbReference type="EMBL" id="KAI5432223.1"/>
    </source>
</evidence>
<gene>
    <name evidence="1" type="ORF">KIW84_036101</name>
</gene>
<organism evidence="1 2">
    <name type="scientific">Pisum sativum</name>
    <name type="common">Garden pea</name>
    <name type="synonym">Lathyrus oleraceus</name>
    <dbReference type="NCBI Taxonomy" id="3888"/>
    <lineage>
        <taxon>Eukaryota</taxon>
        <taxon>Viridiplantae</taxon>
        <taxon>Streptophyta</taxon>
        <taxon>Embryophyta</taxon>
        <taxon>Tracheophyta</taxon>
        <taxon>Spermatophyta</taxon>
        <taxon>Magnoliopsida</taxon>
        <taxon>eudicotyledons</taxon>
        <taxon>Gunneridae</taxon>
        <taxon>Pentapetalae</taxon>
        <taxon>rosids</taxon>
        <taxon>fabids</taxon>
        <taxon>Fabales</taxon>
        <taxon>Fabaceae</taxon>
        <taxon>Papilionoideae</taxon>
        <taxon>50 kb inversion clade</taxon>
        <taxon>NPAAA clade</taxon>
        <taxon>Hologalegina</taxon>
        <taxon>IRL clade</taxon>
        <taxon>Fabeae</taxon>
        <taxon>Lathyrus</taxon>
    </lineage>
</organism>
<dbReference type="Proteomes" id="UP001058974">
    <property type="component" value="Chromosome 3"/>
</dbReference>
<proteinExistence type="predicted"/>